<feature type="repeat" description="PPR" evidence="2">
    <location>
        <begin position="384"/>
        <end position="414"/>
    </location>
</feature>
<protein>
    <recommendedName>
        <fullName evidence="5">Pentatricopeptide repeat-containing protein</fullName>
    </recommendedName>
</protein>
<feature type="repeat" description="PPR" evidence="2">
    <location>
        <begin position="488"/>
        <end position="522"/>
    </location>
</feature>
<dbReference type="GO" id="GO:0009451">
    <property type="term" value="P:RNA modification"/>
    <property type="evidence" value="ECO:0007669"/>
    <property type="project" value="InterPro"/>
</dbReference>
<gene>
    <name evidence="3" type="ORF">SAY86_021495</name>
</gene>
<dbReference type="GO" id="GO:0003723">
    <property type="term" value="F:RNA binding"/>
    <property type="evidence" value="ECO:0007669"/>
    <property type="project" value="InterPro"/>
</dbReference>
<dbReference type="Pfam" id="PF13041">
    <property type="entry name" value="PPR_2"/>
    <property type="match status" value="2"/>
</dbReference>
<comment type="caution">
    <text evidence="3">The sequence shown here is derived from an EMBL/GenBank/DDBJ whole genome shotgun (WGS) entry which is preliminary data.</text>
</comment>
<dbReference type="InterPro" id="IPR046960">
    <property type="entry name" value="PPR_At4g14850-like_plant"/>
</dbReference>
<feature type="repeat" description="PPR" evidence="2">
    <location>
        <begin position="77"/>
        <end position="111"/>
    </location>
</feature>
<feature type="repeat" description="PPR" evidence="2">
    <location>
        <begin position="180"/>
        <end position="214"/>
    </location>
</feature>
<sequence>MIGLLPCSSQLHGNGVPLNRNPPALALRTPSVAARAIADDVSFNRALQDLTSCSASRDLGTGSALHALVIKSGFSSDVIVGNSLLNVYSKCGSLESARQVFDEMPLRTVVSWTTLMSGCCNHGEGDAVISLFWRMLSEVDPNEFAISVLLQACAHCLDTGGLRLVQSAHCYAIKMGFLMDSFLLNSMVHTYAKCGKLDDAEKILHRSDCKGVVSWTSLISSATLNGYGRDALNYFFQMQEDGITPNEITVLSLLRACSSIGGLSLFRWIHGLTVKSGWWLNDLVVNSLVELYLVNGFFLEGVEVFSKFLFSSEDPHFTDETLAVILQGCSELGLPGLGRQVHSYLMKRGIIPCLVIENSLMHMYAKDQQMDSAFQLFSRMEGKDIVSWNTIIAGLVRGGDFSEALLHFREMYREKDGQNGPDFVTALAMLQACSAMGSYCLGQTIHGFITKTGLACDMFLQNSLIDLYGKTGRLDLAQGVFEDMVSKDVSSWNSIMAAYGLNGRGHSALELFKELKELGIDRPNEITFVNILSACVHAGLIEEGVEIFNSMEVEYGIEPSTEHFACVVGMLGRSGRLDDAEGFIRKMMPVTADRAVWGALLNSCSVFGRIDIAERATRELLVLDGDSKAWRIAMSNAYATVGRFEDAAKLRLEVKERCGKDAGWSCVEVRGENVTFTVNDTANPICESIYNVLNSMTSHIRSNDYMA</sequence>
<organism evidence="3 4">
    <name type="scientific">Trapa natans</name>
    <name type="common">Water chestnut</name>
    <dbReference type="NCBI Taxonomy" id="22666"/>
    <lineage>
        <taxon>Eukaryota</taxon>
        <taxon>Viridiplantae</taxon>
        <taxon>Streptophyta</taxon>
        <taxon>Embryophyta</taxon>
        <taxon>Tracheophyta</taxon>
        <taxon>Spermatophyta</taxon>
        <taxon>Magnoliopsida</taxon>
        <taxon>eudicotyledons</taxon>
        <taxon>Gunneridae</taxon>
        <taxon>Pentapetalae</taxon>
        <taxon>rosids</taxon>
        <taxon>malvids</taxon>
        <taxon>Myrtales</taxon>
        <taxon>Lythraceae</taxon>
        <taxon>Trapa</taxon>
    </lineage>
</organism>
<dbReference type="InterPro" id="IPR002885">
    <property type="entry name" value="PPR_rpt"/>
</dbReference>
<dbReference type="PROSITE" id="PS51375">
    <property type="entry name" value="PPR"/>
    <property type="match status" value="6"/>
</dbReference>
<keyword evidence="1" id="KW-0677">Repeat</keyword>
<dbReference type="Gene3D" id="1.25.40.10">
    <property type="entry name" value="Tetratricopeptide repeat domain"/>
    <property type="match status" value="5"/>
</dbReference>
<dbReference type="FunFam" id="1.25.40.10:FF:001093">
    <property type="entry name" value="Pentatricopeptide repeat-containing protein At2g34400"/>
    <property type="match status" value="1"/>
</dbReference>
<dbReference type="PANTHER" id="PTHR24015">
    <property type="entry name" value="OS07G0578800 PROTEIN-RELATED"/>
    <property type="match status" value="1"/>
</dbReference>
<dbReference type="PANTHER" id="PTHR24015:SF388">
    <property type="entry name" value="OS02G0680500 PROTEIN"/>
    <property type="match status" value="1"/>
</dbReference>
<dbReference type="Proteomes" id="UP001346149">
    <property type="component" value="Unassembled WGS sequence"/>
</dbReference>
<reference evidence="3 4" key="1">
    <citation type="journal article" date="2023" name="Hortic Res">
        <title>Pangenome of water caltrop reveals structural variations and asymmetric subgenome divergence after allopolyploidization.</title>
        <authorList>
            <person name="Zhang X."/>
            <person name="Chen Y."/>
            <person name="Wang L."/>
            <person name="Yuan Y."/>
            <person name="Fang M."/>
            <person name="Shi L."/>
            <person name="Lu R."/>
            <person name="Comes H.P."/>
            <person name="Ma Y."/>
            <person name="Chen Y."/>
            <person name="Huang G."/>
            <person name="Zhou Y."/>
            <person name="Zheng Z."/>
            <person name="Qiu Y."/>
        </authorList>
    </citation>
    <scope>NUCLEOTIDE SEQUENCE [LARGE SCALE GENOMIC DNA]</scope>
    <source>
        <strain evidence="3">F231</strain>
    </source>
</reference>
<feature type="repeat" description="PPR" evidence="2">
    <location>
        <begin position="457"/>
        <end position="487"/>
    </location>
</feature>
<proteinExistence type="predicted"/>
<dbReference type="FunFam" id="1.25.40.10:FF:000073">
    <property type="entry name" value="Pentatricopeptide repeat-containing protein chloroplastic"/>
    <property type="match status" value="1"/>
</dbReference>
<dbReference type="AlphaFoldDB" id="A0AAN7MZ80"/>
<keyword evidence="4" id="KW-1185">Reference proteome</keyword>
<dbReference type="Pfam" id="PF01535">
    <property type="entry name" value="PPR"/>
    <property type="match status" value="5"/>
</dbReference>
<evidence type="ECO:0000256" key="2">
    <source>
        <dbReference type="PROSITE-ProRule" id="PRU00708"/>
    </source>
</evidence>
<name>A0AAN7MZ80_TRANT</name>
<dbReference type="NCBIfam" id="TIGR00756">
    <property type="entry name" value="PPR"/>
    <property type="match status" value="8"/>
</dbReference>
<accession>A0AAN7MZ80</accession>
<dbReference type="EMBL" id="JAXQNO010000003">
    <property type="protein sequence ID" value="KAK4801008.1"/>
    <property type="molecule type" value="Genomic_DNA"/>
</dbReference>
<evidence type="ECO:0000256" key="1">
    <source>
        <dbReference type="ARBA" id="ARBA00022737"/>
    </source>
</evidence>
<evidence type="ECO:0000313" key="4">
    <source>
        <dbReference type="Proteomes" id="UP001346149"/>
    </source>
</evidence>
<feature type="repeat" description="PPR" evidence="2">
    <location>
        <begin position="524"/>
        <end position="559"/>
    </location>
</feature>
<evidence type="ECO:0008006" key="5">
    <source>
        <dbReference type="Google" id="ProtNLM"/>
    </source>
</evidence>
<evidence type="ECO:0000313" key="3">
    <source>
        <dbReference type="EMBL" id="KAK4801008.1"/>
    </source>
</evidence>
<dbReference type="InterPro" id="IPR011990">
    <property type="entry name" value="TPR-like_helical_dom_sf"/>
</dbReference>